<sequence length="76" mass="9008">MEKLVSTREFVDFINFYSNPLRLVPFYSNFIREVEEQMDLRCKKQSTTIKGINSVLISDFLYRKYMPMIASKGSKN</sequence>
<gene>
    <name evidence="1" type="ORF">ORAREDHAP_LOCUS37064</name>
</gene>
<name>A0A6J5XRE2_PRUAR</name>
<dbReference type="Proteomes" id="UP000507245">
    <property type="component" value="Unassembled WGS sequence"/>
</dbReference>
<protein>
    <submittedName>
        <fullName evidence="1">Uncharacterized protein</fullName>
    </submittedName>
</protein>
<organism evidence="1 2">
    <name type="scientific">Prunus armeniaca</name>
    <name type="common">Apricot</name>
    <name type="synonym">Armeniaca vulgaris</name>
    <dbReference type="NCBI Taxonomy" id="36596"/>
    <lineage>
        <taxon>Eukaryota</taxon>
        <taxon>Viridiplantae</taxon>
        <taxon>Streptophyta</taxon>
        <taxon>Embryophyta</taxon>
        <taxon>Tracheophyta</taxon>
        <taxon>Spermatophyta</taxon>
        <taxon>Magnoliopsida</taxon>
        <taxon>eudicotyledons</taxon>
        <taxon>Gunneridae</taxon>
        <taxon>Pentapetalae</taxon>
        <taxon>rosids</taxon>
        <taxon>fabids</taxon>
        <taxon>Rosales</taxon>
        <taxon>Rosaceae</taxon>
        <taxon>Amygdaloideae</taxon>
        <taxon>Amygdaleae</taxon>
        <taxon>Prunus</taxon>
    </lineage>
</organism>
<evidence type="ECO:0000313" key="2">
    <source>
        <dbReference type="Proteomes" id="UP000507245"/>
    </source>
</evidence>
<evidence type="ECO:0000313" key="1">
    <source>
        <dbReference type="EMBL" id="CAB4313698.1"/>
    </source>
</evidence>
<accession>A0A6J5XRE2</accession>
<dbReference type="EMBL" id="CAEKKB010000006">
    <property type="protein sequence ID" value="CAB4313698.1"/>
    <property type="molecule type" value="Genomic_DNA"/>
</dbReference>
<dbReference type="AlphaFoldDB" id="A0A6J5XRE2"/>
<proteinExistence type="predicted"/>
<keyword evidence="2" id="KW-1185">Reference proteome</keyword>
<reference evidence="2" key="1">
    <citation type="journal article" date="2020" name="Genome Biol.">
        <title>Gamete binning: chromosome-level and haplotype-resolved genome assembly enabled by high-throughput single-cell sequencing of gamete genomes.</title>
        <authorList>
            <person name="Campoy J.A."/>
            <person name="Sun H."/>
            <person name="Goel M."/>
            <person name="Jiao W.-B."/>
            <person name="Folz-Donahue K."/>
            <person name="Wang N."/>
            <person name="Rubio M."/>
            <person name="Liu C."/>
            <person name="Kukat C."/>
            <person name="Ruiz D."/>
            <person name="Huettel B."/>
            <person name="Schneeberger K."/>
        </authorList>
    </citation>
    <scope>NUCLEOTIDE SEQUENCE [LARGE SCALE GENOMIC DNA]</scope>
    <source>
        <strain evidence="2">cv. Rojo Pasion</strain>
    </source>
</reference>